<protein>
    <recommendedName>
        <fullName evidence="1">UPF0229 protein EDC56_1994</fullName>
    </recommendedName>
</protein>
<evidence type="ECO:0000313" key="4">
    <source>
        <dbReference type="Proteomes" id="UP000275394"/>
    </source>
</evidence>
<keyword evidence="4" id="KW-1185">Reference proteome</keyword>
<accession>A0A3N2DPB9</accession>
<dbReference type="HAMAP" id="MF_01232">
    <property type="entry name" value="UPF0229"/>
    <property type="match status" value="1"/>
</dbReference>
<dbReference type="OrthoDB" id="9788289at2"/>
<reference evidence="3 4" key="1">
    <citation type="submission" date="2018-11" db="EMBL/GenBank/DDBJ databases">
        <title>Genomic Encyclopedia of Type Strains, Phase IV (KMG-IV): sequencing the most valuable type-strain genomes for metagenomic binning, comparative biology and taxonomic classification.</title>
        <authorList>
            <person name="Goeker M."/>
        </authorList>
    </citation>
    <scope>NUCLEOTIDE SEQUENCE [LARGE SCALE GENOMIC DNA]</scope>
    <source>
        <strain evidence="3 4">DSM 100316</strain>
    </source>
</reference>
<dbReference type="RefSeq" id="WP_123712875.1">
    <property type="nucleotide sequence ID" value="NZ_RKHR01000004.1"/>
</dbReference>
<evidence type="ECO:0000256" key="1">
    <source>
        <dbReference type="HAMAP-Rule" id="MF_01232"/>
    </source>
</evidence>
<dbReference type="NCBIfam" id="NF003707">
    <property type="entry name" value="PRK05325.1-2"/>
    <property type="match status" value="1"/>
</dbReference>
<sequence>MSYIIDRRLNGKNKSTVNRQRFLKRYRAHIKRAVAEAVTKRSITDIEKGEQISIADSDIEEPIFGHGKGGRRTVIHPGNKEFVAGDRIPRPSGGGGGGAGEGNASDKGEGEDDFVFQITQDEFLEFMFDDLELPNLVKRQLAGSESFTYRRAGYSSVGTPNQINIVRSLRSAHARRIALGASSKRQLKILLAEQQQQQQQQQSTGDLLRDNERLEILEQEITRLKKKIHKIPFIDDFDIRYNLHVKTPLPSSKAVMFCIMDVSGSMNQATKDMAKRFFILLYLFLQRNYDHTEVVFIRHHTSAKEVDEQEFFYSRETGGTIVSSALKLMKEIIEERYPTSDWNIYGAQASDGDNWNDDSSTCYKLLTDGIMKYVQHYSYIEITPREHQALWREYEQVASDFQETFAMQQIINASDIYPVFRELFKRRVSQQP</sequence>
<dbReference type="Pfam" id="PF04285">
    <property type="entry name" value="DUF444"/>
    <property type="match status" value="1"/>
</dbReference>
<gene>
    <name evidence="3" type="ORF">EDC56_1994</name>
</gene>
<feature type="region of interest" description="Disordered" evidence="2">
    <location>
        <begin position="82"/>
        <end position="110"/>
    </location>
</feature>
<dbReference type="NCBIfam" id="NF003708">
    <property type="entry name" value="PRK05325.1-3"/>
    <property type="match status" value="1"/>
</dbReference>
<dbReference type="InterPro" id="IPR006698">
    <property type="entry name" value="UPF0229"/>
</dbReference>
<comment type="caution">
    <text evidence="3">The sequence shown here is derived from an EMBL/GenBank/DDBJ whole genome shotgun (WGS) entry which is preliminary data.</text>
</comment>
<evidence type="ECO:0000256" key="2">
    <source>
        <dbReference type="SAM" id="MobiDB-lite"/>
    </source>
</evidence>
<dbReference type="PANTHER" id="PTHR30510">
    <property type="entry name" value="UPF0229 PROTEIN YEAH"/>
    <property type="match status" value="1"/>
</dbReference>
<dbReference type="EMBL" id="RKHR01000004">
    <property type="protein sequence ID" value="ROS01552.1"/>
    <property type="molecule type" value="Genomic_DNA"/>
</dbReference>
<dbReference type="AlphaFoldDB" id="A0A3N2DPB9"/>
<dbReference type="Proteomes" id="UP000275394">
    <property type="component" value="Unassembled WGS sequence"/>
</dbReference>
<feature type="compositionally biased region" description="Gly residues" evidence="2">
    <location>
        <begin position="92"/>
        <end position="101"/>
    </location>
</feature>
<dbReference type="PANTHER" id="PTHR30510:SF2">
    <property type="entry name" value="UPF0229 PROTEIN YEAH"/>
    <property type="match status" value="1"/>
</dbReference>
<proteinExistence type="inferred from homology"/>
<name>A0A3N2DPB9_9GAMM</name>
<evidence type="ECO:0000313" key="3">
    <source>
        <dbReference type="EMBL" id="ROS01552.1"/>
    </source>
</evidence>
<organism evidence="3 4">
    <name type="scientific">Sinobacterium caligoides</name>
    <dbReference type="NCBI Taxonomy" id="933926"/>
    <lineage>
        <taxon>Bacteria</taxon>
        <taxon>Pseudomonadati</taxon>
        <taxon>Pseudomonadota</taxon>
        <taxon>Gammaproteobacteria</taxon>
        <taxon>Cellvibrionales</taxon>
        <taxon>Spongiibacteraceae</taxon>
        <taxon>Sinobacterium</taxon>
    </lineage>
</organism>
<comment type="similarity">
    <text evidence="1">Belongs to the UPF0229 family.</text>
</comment>